<evidence type="ECO:0000256" key="4">
    <source>
        <dbReference type="ARBA" id="ARBA00022692"/>
    </source>
</evidence>
<dbReference type="InterPro" id="IPR000297">
    <property type="entry name" value="PPIase_PpiC"/>
</dbReference>
<proteinExistence type="inferred from homology"/>
<sequence length="619" mass="67839">MLEKIREGSQGVIAKSILVLVILSFAFTGVSSYLGSSTEAAVATVNGEEISESALEQAYQSERARLEQQLGEMYEALAADDSYLASVKQSVLERLVAEKLLDQSATELGLRVSDEQIRTAIMTEPAFQTDGKFDNDRYQAILRQLGYQANSFKDMMRTDMTRRQLVASLVGSEFVLPGEADYLAGIQGQTRDIRYHVIDATPYIDQAVVSDEDAKAFYDANLAQFMSPETLSLEYIELNAKDMANDVVVTDEEAQTYYDENKQQYLKPEKRLAAHILINLGDDESAAKAKADAIYAKLQAGEDFAELAKTESEDTFSGEQGGQLDWFEKGVMEPEFDEVLFSLSNGEYSAVVKTSFGYHIIKLLDLQPGAEAPFEDVKAKILAQLKEKHAIDTYFGLQQTLADVSYEVPDTLSEAAKELGVEVKTTPVFARNSAPAPFDKPDVLKAAFSNSVLLDGMNSDVIEVDANHAMVIRIKSHTAAGTVAFDKVKSGIVQRLQQEQANEVAREQAQELMTAFPSTDVEFITKMNAGRFEQDIDGAIINKAFQMAQPADSAVVDTVALASGYAVIVLDKVNAAQGIDENMLGALKQRLNAQYSEGSYRALIATLKANGEVVYSSVQ</sequence>
<keyword evidence="11" id="KW-0697">Rotamase</keyword>
<dbReference type="Proteomes" id="UP001195963">
    <property type="component" value="Unassembled WGS sequence"/>
</dbReference>
<evidence type="ECO:0000256" key="8">
    <source>
        <dbReference type="ARBA" id="ARBA00038408"/>
    </source>
</evidence>
<dbReference type="InterPro" id="IPR052029">
    <property type="entry name" value="PpiD_chaperone"/>
</dbReference>
<keyword evidence="4 12" id="KW-0812">Transmembrane</keyword>
<dbReference type="PROSITE" id="PS50198">
    <property type="entry name" value="PPIC_PPIASE_2"/>
    <property type="match status" value="1"/>
</dbReference>
<dbReference type="SUPFAM" id="SSF109998">
    <property type="entry name" value="Triger factor/SurA peptide-binding domain-like"/>
    <property type="match status" value="1"/>
</dbReference>
<dbReference type="PANTHER" id="PTHR47529:SF1">
    <property type="entry name" value="PERIPLASMIC CHAPERONE PPID"/>
    <property type="match status" value="1"/>
</dbReference>
<keyword evidence="2" id="KW-1003">Cell membrane</keyword>
<comment type="similarity">
    <text evidence="8">Belongs to the PpiD chaperone family.</text>
</comment>
<evidence type="ECO:0000256" key="2">
    <source>
        <dbReference type="ARBA" id="ARBA00022475"/>
    </source>
</evidence>
<evidence type="ECO:0000256" key="11">
    <source>
        <dbReference type="PROSITE-ProRule" id="PRU00278"/>
    </source>
</evidence>
<keyword evidence="3" id="KW-0997">Cell inner membrane</keyword>
<name>A0ABS7DXY6_9GAMM</name>
<protein>
    <recommendedName>
        <fullName evidence="9">Periplasmic chaperone PpiD</fullName>
    </recommendedName>
    <alternativeName>
        <fullName evidence="10">Periplasmic folding chaperone</fullName>
    </alternativeName>
</protein>
<evidence type="ECO:0000256" key="7">
    <source>
        <dbReference type="ARBA" id="ARBA00023186"/>
    </source>
</evidence>
<dbReference type="Pfam" id="PF13624">
    <property type="entry name" value="SurA_N_3"/>
    <property type="match status" value="1"/>
</dbReference>
<dbReference type="Gene3D" id="1.10.4030.10">
    <property type="entry name" value="Porin chaperone SurA, peptide-binding domain"/>
    <property type="match status" value="1"/>
</dbReference>
<evidence type="ECO:0000256" key="5">
    <source>
        <dbReference type="ARBA" id="ARBA00022989"/>
    </source>
</evidence>
<feature type="transmembrane region" description="Helical" evidence="12">
    <location>
        <begin position="12"/>
        <end position="34"/>
    </location>
</feature>
<dbReference type="SUPFAM" id="SSF54534">
    <property type="entry name" value="FKBP-like"/>
    <property type="match status" value="1"/>
</dbReference>
<dbReference type="Pfam" id="PF13616">
    <property type="entry name" value="Rotamase_3"/>
    <property type="match status" value="1"/>
</dbReference>
<evidence type="ECO:0000256" key="6">
    <source>
        <dbReference type="ARBA" id="ARBA00023136"/>
    </source>
</evidence>
<evidence type="ECO:0000256" key="1">
    <source>
        <dbReference type="ARBA" id="ARBA00004382"/>
    </source>
</evidence>
<keyword evidence="11" id="KW-0413">Isomerase</keyword>
<dbReference type="EMBL" id="JAHZST010000001">
    <property type="protein sequence ID" value="MBW8182298.1"/>
    <property type="molecule type" value="Genomic_DNA"/>
</dbReference>
<dbReference type="RefSeq" id="WP_220108011.1">
    <property type="nucleotide sequence ID" value="NZ_JAHZST010000001.1"/>
</dbReference>
<evidence type="ECO:0000256" key="12">
    <source>
        <dbReference type="SAM" id="Phobius"/>
    </source>
</evidence>
<keyword evidence="5 12" id="KW-1133">Transmembrane helix</keyword>
<evidence type="ECO:0000256" key="9">
    <source>
        <dbReference type="ARBA" id="ARBA00040743"/>
    </source>
</evidence>
<dbReference type="Gene3D" id="3.10.50.40">
    <property type="match status" value="1"/>
</dbReference>
<evidence type="ECO:0000313" key="15">
    <source>
        <dbReference type="Proteomes" id="UP001195963"/>
    </source>
</evidence>
<feature type="domain" description="PpiC" evidence="13">
    <location>
        <begin position="268"/>
        <end position="365"/>
    </location>
</feature>
<reference evidence="14 15" key="1">
    <citation type="submission" date="2021-07" db="EMBL/GenBank/DDBJ databases">
        <title>Shewanella sp. nov, isolated from SCS.</title>
        <authorList>
            <person name="Cao W.R."/>
        </authorList>
    </citation>
    <scope>NUCLEOTIDE SEQUENCE [LARGE SCALE GENOMIC DNA]</scope>
    <source>
        <strain evidence="14 15">NR704-98</strain>
    </source>
</reference>
<evidence type="ECO:0000256" key="3">
    <source>
        <dbReference type="ARBA" id="ARBA00022519"/>
    </source>
</evidence>
<dbReference type="InterPro" id="IPR027304">
    <property type="entry name" value="Trigger_fact/SurA_dom_sf"/>
</dbReference>
<organism evidence="14 15">
    <name type="scientific">Shewanella nanhaiensis</name>
    <dbReference type="NCBI Taxonomy" id="2864872"/>
    <lineage>
        <taxon>Bacteria</taxon>
        <taxon>Pseudomonadati</taxon>
        <taxon>Pseudomonadota</taxon>
        <taxon>Gammaproteobacteria</taxon>
        <taxon>Alteromonadales</taxon>
        <taxon>Shewanellaceae</taxon>
        <taxon>Shewanella</taxon>
    </lineage>
</organism>
<gene>
    <name evidence="14" type="ORF">K0625_01345</name>
</gene>
<accession>A0ABS7DXY6</accession>
<evidence type="ECO:0000259" key="13">
    <source>
        <dbReference type="PROSITE" id="PS50198"/>
    </source>
</evidence>
<keyword evidence="6 12" id="KW-0472">Membrane</keyword>
<keyword evidence="15" id="KW-1185">Reference proteome</keyword>
<dbReference type="InterPro" id="IPR046357">
    <property type="entry name" value="PPIase_dom_sf"/>
</dbReference>
<evidence type="ECO:0000313" key="14">
    <source>
        <dbReference type="EMBL" id="MBW8182298.1"/>
    </source>
</evidence>
<comment type="subcellular location">
    <subcellularLocation>
        <location evidence="1">Cell inner membrane</location>
        <topology evidence="1">Single-pass type II membrane protein</topology>
        <orientation evidence="1">Periplasmic side</orientation>
    </subcellularLocation>
</comment>
<comment type="caution">
    <text evidence="14">The sequence shown here is derived from an EMBL/GenBank/DDBJ whole genome shotgun (WGS) entry which is preliminary data.</text>
</comment>
<dbReference type="PANTHER" id="PTHR47529">
    <property type="entry name" value="PEPTIDYL-PROLYL CIS-TRANS ISOMERASE D"/>
    <property type="match status" value="1"/>
</dbReference>
<evidence type="ECO:0000256" key="10">
    <source>
        <dbReference type="ARBA" id="ARBA00042775"/>
    </source>
</evidence>
<keyword evidence="7" id="KW-0143">Chaperone</keyword>